<feature type="DNA-binding region" description="H-T-H motif" evidence="5">
    <location>
        <begin position="50"/>
        <end position="69"/>
    </location>
</feature>
<evidence type="ECO:0000256" key="3">
    <source>
        <dbReference type="ARBA" id="ARBA00023125"/>
    </source>
</evidence>
<keyword evidence="4" id="KW-0804">Transcription</keyword>
<dbReference type="Pfam" id="PF00440">
    <property type="entry name" value="TetR_N"/>
    <property type="match status" value="1"/>
</dbReference>
<comment type="caution">
    <text evidence="7">The sequence shown here is derived from an EMBL/GenBank/DDBJ whole genome shotgun (WGS) entry which is preliminary data.</text>
</comment>
<dbReference type="InterPro" id="IPR009057">
    <property type="entry name" value="Homeodomain-like_sf"/>
</dbReference>
<dbReference type="InterPro" id="IPR036271">
    <property type="entry name" value="Tet_transcr_reg_TetR-rel_C_sf"/>
</dbReference>
<evidence type="ECO:0000256" key="2">
    <source>
        <dbReference type="ARBA" id="ARBA00023015"/>
    </source>
</evidence>
<dbReference type="EMBL" id="VYQA01000031">
    <property type="protein sequence ID" value="KAA9024123.1"/>
    <property type="molecule type" value="Genomic_DNA"/>
</dbReference>
<dbReference type="InterPro" id="IPR050109">
    <property type="entry name" value="HTH-type_TetR-like_transc_reg"/>
</dbReference>
<dbReference type="RefSeq" id="WP_017501660.1">
    <property type="nucleotide sequence ID" value="NZ_VYQA01000031.1"/>
</dbReference>
<keyword evidence="2" id="KW-0805">Transcription regulation</keyword>
<evidence type="ECO:0000259" key="6">
    <source>
        <dbReference type="PROSITE" id="PS50977"/>
    </source>
</evidence>
<dbReference type="PROSITE" id="PS01081">
    <property type="entry name" value="HTH_TETR_1"/>
    <property type="match status" value="1"/>
</dbReference>
<dbReference type="PANTHER" id="PTHR30055">
    <property type="entry name" value="HTH-TYPE TRANSCRIPTIONAL REGULATOR RUTR"/>
    <property type="match status" value="1"/>
</dbReference>
<dbReference type="Gene3D" id="1.10.357.10">
    <property type="entry name" value="Tetracycline Repressor, domain 2"/>
    <property type="match status" value="1"/>
</dbReference>
<evidence type="ECO:0000256" key="4">
    <source>
        <dbReference type="ARBA" id="ARBA00023163"/>
    </source>
</evidence>
<dbReference type="Pfam" id="PF17932">
    <property type="entry name" value="TetR_C_24"/>
    <property type="match status" value="1"/>
</dbReference>
<gene>
    <name evidence="7" type="ORF">F4U95_22725</name>
</gene>
<keyword evidence="3 5" id="KW-0238">DNA-binding</keyword>
<organism evidence="7 8">
    <name type="scientific">Sphingobium limneticum</name>
    <dbReference type="NCBI Taxonomy" id="1007511"/>
    <lineage>
        <taxon>Bacteria</taxon>
        <taxon>Pseudomonadati</taxon>
        <taxon>Pseudomonadota</taxon>
        <taxon>Alphaproteobacteria</taxon>
        <taxon>Sphingomonadales</taxon>
        <taxon>Sphingomonadaceae</taxon>
        <taxon>Sphingobium</taxon>
    </lineage>
</organism>
<reference evidence="7 8" key="1">
    <citation type="submission" date="2019-09" db="EMBL/GenBank/DDBJ databases">
        <authorList>
            <person name="Feng G."/>
        </authorList>
    </citation>
    <scope>NUCLEOTIDE SEQUENCE [LARGE SCALE GENOMIC DNA]</scope>
    <source>
        <strain evidence="7 8">KACC 19283</strain>
    </source>
</reference>
<evidence type="ECO:0000313" key="8">
    <source>
        <dbReference type="Proteomes" id="UP000325933"/>
    </source>
</evidence>
<dbReference type="AlphaFoldDB" id="A0A5J5HUI2"/>
<dbReference type="PRINTS" id="PR00455">
    <property type="entry name" value="HTHTETR"/>
</dbReference>
<dbReference type="GO" id="GO:0003700">
    <property type="term" value="F:DNA-binding transcription factor activity"/>
    <property type="evidence" value="ECO:0007669"/>
    <property type="project" value="TreeGrafter"/>
</dbReference>
<evidence type="ECO:0000256" key="5">
    <source>
        <dbReference type="PROSITE-ProRule" id="PRU00335"/>
    </source>
</evidence>
<name>A0A5J5HUI2_9SPHN</name>
<dbReference type="SUPFAM" id="SSF46689">
    <property type="entry name" value="Homeodomain-like"/>
    <property type="match status" value="1"/>
</dbReference>
<dbReference type="SUPFAM" id="SSF48498">
    <property type="entry name" value="Tetracyclin repressor-like, C-terminal domain"/>
    <property type="match status" value="1"/>
</dbReference>
<feature type="domain" description="HTH tetR-type" evidence="6">
    <location>
        <begin position="27"/>
        <end position="87"/>
    </location>
</feature>
<dbReference type="InterPro" id="IPR041490">
    <property type="entry name" value="KstR2_TetR_C"/>
</dbReference>
<dbReference type="InterPro" id="IPR023772">
    <property type="entry name" value="DNA-bd_HTH_TetR-type_CS"/>
</dbReference>
<evidence type="ECO:0000313" key="7">
    <source>
        <dbReference type="EMBL" id="KAA9024123.1"/>
    </source>
</evidence>
<proteinExistence type="predicted"/>
<dbReference type="Proteomes" id="UP000325933">
    <property type="component" value="Unassembled WGS sequence"/>
</dbReference>
<dbReference type="GO" id="GO:0000976">
    <property type="term" value="F:transcription cis-regulatory region binding"/>
    <property type="evidence" value="ECO:0007669"/>
    <property type="project" value="TreeGrafter"/>
</dbReference>
<dbReference type="PANTHER" id="PTHR30055:SF175">
    <property type="entry name" value="HTH-TYPE TRANSCRIPTIONAL REPRESSOR KSTR2"/>
    <property type="match status" value="1"/>
</dbReference>
<evidence type="ECO:0000256" key="1">
    <source>
        <dbReference type="ARBA" id="ARBA00022491"/>
    </source>
</evidence>
<accession>A0A5J5HUI2</accession>
<protein>
    <submittedName>
        <fullName evidence="7">TetR/AcrR family transcriptional regulator</fullName>
    </submittedName>
</protein>
<keyword evidence="1" id="KW-0678">Repressor</keyword>
<dbReference type="InterPro" id="IPR001647">
    <property type="entry name" value="HTH_TetR"/>
</dbReference>
<dbReference type="PROSITE" id="PS50977">
    <property type="entry name" value="HTH_TETR_2"/>
    <property type="match status" value="1"/>
</dbReference>
<sequence length="213" mass="23290">MKQVSEADSGKSSAWKVTVLSREEQYDLKRKVLIQEAARAFSTRGYHATSLADVARELGVTKGALYYYVKSKQDILFECHVNSIALGDRAIEHARSIDGSGFDSVVALARRYMELLVGESGPLAILTEFNALEPENRKIVAAGRTRFGNTFLELIERGQADGSVRGAINGKMAEFFYLGAVNWATRWFDAGGELDGSLVAAQFADLFAAAIRA</sequence>